<evidence type="ECO:0000313" key="1">
    <source>
        <dbReference type="EMBL" id="OES32464.1"/>
    </source>
</evidence>
<comment type="caution">
    <text evidence="1">The sequence shown here is derived from an EMBL/GenBank/DDBJ whole genome shotgun (WGS) entry which is preliminary data.</text>
</comment>
<evidence type="ECO:0000313" key="2">
    <source>
        <dbReference type="Proteomes" id="UP000095392"/>
    </source>
</evidence>
<name>A0A1E7DEF7_ALTMA</name>
<dbReference type="EMBL" id="MIPY01000011">
    <property type="protein sequence ID" value="OES32464.1"/>
    <property type="molecule type" value="Genomic_DNA"/>
</dbReference>
<reference evidence="1 2" key="1">
    <citation type="submission" date="2016-09" db="EMBL/GenBank/DDBJ databases">
        <title>Draft Genome Sequence of four Alteromonas macleodii strains isolated from copper coupons and grown long-term at elevated copper levels.</title>
        <authorList>
            <person name="Cusick K."/>
            <person name="Dale J."/>
            <person name="Little B."/>
            <person name="Biffinger J."/>
        </authorList>
    </citation>
    <scope>NUCLEOTIDE SEQUENCE [LARGE SCALE GENOMIC DNA]</scope>
    <source>
        <strain evidence="1 2">KCP01</strain>
    </source>
</reference>
<organism evidence="1 2">
    <name type="scientific">Alteromonas macleodii</name>
    <name type="common">Pseudoalteromonas macleodii</name>
    <dbReference type="NCBI Taxonomy" id="28108"/>
    <lineage>
        <taxon>Bacteria</taxon>
        <taxon>Pseudomonadati</taxon>
        <taxon>Pseudomonadota</taxon>
        <taxon>Gammaproteobacteria</taxon>
        <taxon>Alteromonadales</taxon>
        <taxon>Alteromonadaceae</taxon>
        <taxon>Alteromonas/Salinimonas group</taxon>
        <taxon>Alteromonas</taxon>
    </lineage>
</organism>
<keyword evidence="2" id="KW-1185">Reference proteome</keyword>
<dbReference type="RefSeq" id="WP_069944285.1">
    <property type="nucleotide sequence ID" value="NZ_JAHAVY010000001.1"/>
</dbReference>
<protein>
    <submittedName>
        <fullName evidence="1">PLD-like domain protein</fullName>
    </submittedName>
</protein>
<dbReference type="Gene3D" id="3.30.870.10">
    <property type="entry name" value="Endonuclease Chain A"/>
    <property type="match status" value="1"/>
</dbReference>
<dbReference type="AlphaFoldDB" id="A0A1E7DEF7"/>
<dbReference type="CDD" id="cd00138">
    <property type="entry name" value="PLDc_SF"/>
    <property type="match status" value="1"/>
</dbReference>
<dbReference type="Proteomes" id="UP000095392">
    <property type="component" value="Unassembled WGS sequence"/>
</dbReference>
<accession>A0A1E7DEF7</accession>
<gene>
    <name evidence="1" type="ORF">BFV95_1932</name>
</gene>
<proteinExistence type="predicted"/>
<sequence>MSRKLAPSLASYFIPPRGFKGEFGLVAGYSADAEFFNDALEKFTLNMKGQRSYQGGISLTLMLDPNHVQISPIACPGLLHLAFKHDTTKQFKLLHSKVALLTFKAIESEEQFIRLIVSTGNWTRQTLEDSLDLVWSIDVVPGNKDEQGKADILAAYHYFNDILRHFDTAILTDSGASKLKSYTHTQYARFHKLFDEVVVEDSIKPRFFDNRSASLLDQLPALVKHHCSEKKRNYLSLGSGFYEGGSSDAVPSVINSLHLRLIDESLLSKNADKNIIVNQHGCQSIASSLNSLKDNNWQVLKAYDPLYQGGKMQRSLHAKFIFSAKSSETTDECKSAWVYLGSGNLTGPGFTKKASKFGGNIEAGVVFEAKGITWVGEENPETALSLKLPLCFDSDYALTDTSQLSGGSEMPEHEAEHISLPISYFVLEELEHDKYALVPNTPFTDAFTVVNAGADKLTIKSEACLLWFGKPPRQLTVSWCNNSTVHTEDIPVIDQYGRVAATELPELALDDAWYMFSAFPLLPSFETEGYEGDEGDGASDDGQVKGAEMDVEVDKRYSINTMMVLIELIAEKQTEVSEKDWIQWCTRLEQTFSQLKSSSAFTFFKNIAINPISPLWQPPFRPDFAESNATELGAYYEEVLKRLELKLGLAALAKLGE</sequence>